<reference evidence="2" key="2">
    <citation type="submission" date="2012-09" db="EMBL/GenBank/DDBJ databases">
        <title>The complete sequence of Psychroflexus torquis an extreme psychrophile from sea-ice that is stimulated by light.</title>
        <authorList>
            <person name="Feng S."/>
            <person name="Powell S.M."/>
            <person name="Bowman J.P."/>
        </authorList>
    </citation>
    <scope>NUCLEOTIDE SEQUENCE [LARGE SCALE GENOMIC DNA]</scope>
    <source>
        <strain evidence="2">ATCC 700755</strain>
    </source>
</reference>
<accession>K4IRU1</accession>
<evidence type="ECO:0000256" key="1">
    <source>
        <dbReference type="SAM" id="SignalP"/>
    </source>
</evidence>
<organism evidence="2 3">
    <name type="scientific">Psychroflexus torquis (strain ATCC 700755 / CIP 106069 / ACAM 623)</name>
    <dbReference type="NCBI Taxonomy" id="313595"/>
    <lineage>
        <taxon>Bacteria</taxon>
        <taxon>Pseudomonadati</taxon>
        <taxon>Bacteroidota</taxon>
        <taxon>Flavobacteriia</taxon>
        <taxon>Flavobacteriales</taxon>
        <taxon>Flavobacteriaceae</taxon>
        <taxon>Psychroflexus</taxon>
    </lineage>
</organism>
<dbReference type="Proteomes" id="UP000008514">
    <property type="component" value="Chromosome"/>
</dbReference>
<feature type="chain" id="PRO_5003877868" evidence="1">
    <location>
        <begin position="25"/>
        <end position="183"/>
    </location>
</feature>
<dbReference type="AlphaFoldDB" id="K4IRU1"/>
<sequence>MRTKELKMVLMLLLMVIFSSSLLAQKRAKKNADEDTENWRYEIECEGVGSNGIYLIKIFSYSFNKDVAIEQSKKNAIHGVIFKGIPEGDRGCVSQPALARNSNLEQEKVDYFDAFFEEGGKYQKFVNLTTDGAVKAGDRYEIGGSGLFRRKEYKIGIVVSVNKALLRKELEDAGILRGLSSRF</sequence>
<name>K4IRU1_PSYTT</name>
<feature type="signal peptide" evidence="1">
    <location>
        <begin position="1"/>
        <end position="24"/>
    </location>
</feature>
<dbReference type="RefSeq" id="WP_015023796.1">
    <property type="nucleotide sequence ID" value="NC_018721.1"/>
</dbReference>
<dbReference type="OrthoDB" id="1073285at2"/>
<dbReference type="eggNOG" id="ENOG5030QBF">
    <property type="taxonomic scope" value="Bacteria"/>
</dbReference>
<dbReference type="EMBL" id="CP003879">
    <property type="protein sequence ID" value="AFU68190.1"/>
    <property type="molecule type" value="Genomic_DNA"/>
</dbReference>
<dbReference type="KEGG" id="ptq:P700755_001253"/>
<dbReference type="STRING" id="313595.P700755_001253"/>
<reference evidence="2" key="1">
    <citation type="submission" date="2006-03" db="EMBL/GenBank/DDBJ databases">
        <authorList>
            <person name="Bowman J."/>
            <person name="Ferriera S."/>
            <person name="Johnson J."/>
            <person name="Kravitz S."/>
            <person name="Halpern A."/>
            <person name="Remington K."/>
            <person name="Beeson K."/>
            <person name="Tran B."/>
            <person name="Rogers Y.-H."/>
            <person name="Friedman R."/>
            <person name="Venter J.C."/>
        </authorList>
    </citation>
    <scope>NUCLEOTIDE SEQUENCE [LARGE SCALE GENOMIC DNA]</scope>
    <source>
        <strain evidence="2">ATCC 700755</strain>
    </source>
</reference>
<protein>
    <submittedName>
        <fullName evidence="2">Uncharacterized protein</fullName>
    </submittedName>
</protein>
<keyword evidence="3" id="KW-1185">Reference proteome</keyword>
<evidence type="ECO:0000313" key="3">
    <source>
        <dbReference type="Proteomes" id="UP000008514"/>
    </source>
</evidence>
<dbReference type="HOGENOM" id="CLU_132080_0_0_10"/>
<keyword evidence="1" id="KW-0732">Signal</keyword>
<proteinExistence type="predicted"/>
<gene>
    <name evidence="2" type="ordered locus">P700755_001253</name>
</gene>
<evidence type="ECO:0000313" key="2">
    <source>
        <dbReference type="EMBL" id="AFU68190.1"/>
    </source>
</evidence>